<dbReference type="STRING" id="745531.A0A0C3RP85"/>
<evidence type="ECO:0000313" key="6">
    <source>
        <dbReference type="Proteomes" id="UP000053257"/>
    </source>
</evidence>
<accession>A0A0C3RP85</accession>
<dbReference type="PROSITE" id="PS00061">
    <property type="entry name" value="ADH_SHORT"/>
    <property type="match status" value="1"/>
</dbReference>
<dbReference type="HOGENOM" id="CLU_010194_2_9_1"/>
<organism evidence="5 6">
    <name type="scientific">Phlebiopsis gigantea (strain 11061_1 CR5-6)</name>
    <name type="common">White-rot fungus</name>
    <name type="synonym">Peniophora gigantea</name>
    <dbReference type="NCBI Taxonomy" id="745531"/>
    <lineage>
        <taxon>Eukaryota</taxon>
        <taxon>Fungi</taxon>
        <taxon>Dikarya</taxon>
        <taxon>Basidiomycota</taxon>
        <taxon>Agaricomycotina</taxon>
        <taxon>Agaricomycetes</taxon>
        <taxon>Polyporales</taxon>
        <taxon>Phanerochaetaceae</taxon>
        <taxon>Phlebiopsis</taxon>
    </lineage>
</organism>
<evidence type="ECO:0000256" key="1">
    <source>
        <dbReference type="ARBA" id="ARBA00006484"/>
    </source>
</evidence>
<name>A0A0C3RP85_PHLG1</name>
<evidence type="ECO:0000256" key="4">
    <source>
        <dbReference type="RuleBase" id="RU000363"/>
    </source>
</evidence>
<dbReference type="InterPro" id="IPR020904">
    <property type="entry name" value="Sc_DH/Rdtase_CS"/>
</dbReference>
<gene>
    <name evidence="5" type="ORF">PHLGIDRAFT_379324</name>
</gene>
<dbReference type="PANTHER" id="PTHR43976">
    <property type="entry name" value="SHORT CHAIN DEHYDROGENASE"/>
    <property type="match status" value="1"/>
</dbReference>
<evidence type="ECO:0000256" key="3">
    <source>
        <dbReference type="ARBA" id="ARBA00023002"/>
    </source>
</evidence>
<dbReference type="OrthoDB" id="1274115at2759"/>
<dbReference type="Pfam" id="PF00106">
    <property type="entry name" value="adh_short"/>
    <property type="match status" value="1"/>
</dbReference>
<evidence type="ECO:0000256" key="2">
    <source>
        <dbReference type="ARBA" id="ARBA00022857"/>
    </source>
</evidence>
<dbReference type="Proteomes" id="UP000053257">
    <property type="component" value="Unassembled WGS sequence"/>
</dbReference>
<dbReference type="InterPro" id="IPR002347">
    <property type="entry name" value="SDR_fam"/>
</dbReference>
<dbReference type="GO" id="GO:0016491">
    <property type="term" value="F:oxidoreductase activity"/>
    <property type="evidence" value="ECO:0007669"/>
    <property type="project" value="UniProtKB-KW"/>
</dbReference>
<dbReference type="Gene3D" id="3.40.50.720">
    <property type="entry name" value="NAD(P)-binding Rossmann-like Domain"/>
    <property type="match status" value="1"/>
</dbReference>
<reference evidence="5 6" key="1">
    <citation type="journal article" date="2014" name="PLoS Genet.">
        <title>Analysis of the Phlebiopsis gigantea genome, transcriptome and secretome provides insight into its pioneer colonization strategies of wood.</title>
        <authorList>
            <person name="Hori C."/>
            <person name="Ishida T."/>
            <person name="Igarashi K."/>
            <person name="Samejima M."/>
            <person name="Suzuki H."/>
            <person name="Master E."/>
            <person name="Ferreira P."/>
            <person name="Ruiz-Duenas F.J."/>
            <person name="Held B."/>
            <person name="Canessa P."/>
            <person name="Larrondo L.F."/>
            <person name="Schmoll M."/>
            <person name="Druzhinina I.S."/>
            <person name="Kubicek C.P."/>
            <person name="Gaskell J.A."/>
            <person name="Kersten P."/>
            <person name="St John F."/>
            <person name="Glasner J."/>
            <person name="Sabat G."/>
            <person name="Splinter BonDurant S."/>
            <person name="Syed K."/>
            <person name="Yadav J."/>
            <person name="Mgbeahuruike A.C."/>
            <person name="Kovalchuk A."/>
            <person name="Asiegbu F.O."/>
            <person name="Lackner G."/>
            <person name="Hoffmeister D."/>
            <person name="Rencoret J."/>
            <person name="Gutierrez A."/>
            <person name="Sun H."/>
            <person name="Lindquist E."/>
            <person name="Barry K."/>
            <person name="Riley R."/>
            <person name="Grigoriev I.V."/>
            <person name="Henrissat B."/>
            <person name="Kues U."/>
            <person name="Berka R.M."/>
            <person name="Martinez A.T."/>
            <person name="Covert S.F."/>
            <person name="Blanchette R.A."/>
            <person name="Cullen D."/>
        </authorList>
    </citation>
    <scope>NUCLEOTIDE SEQUENCE [LARGE SCALE GENOMIC DNA]</scope>
    <source>
        <strain evidence="5 6">11061_1 CR5-6</strain>
    </source>
</reference>
<dbReference type="PRINTS" id="PR00080">
    <property type="entry name" value="SDRFAMILY"/>
</dbReference>
<dbReference type="SUPFAM" id="SSF51735">
    <property type="entry name" value="NAD(P)-binding Rossmann-fold domains"/>
    <property type="match status" value="1"/>
</dbReference>
<dbReference type="PANTHER" id="PTHR43976:SF16">
    <property type="entry name" value="SHORT-CHAIN DEHYDROGENASE_REDUCTASE FAMILY PROTEIN"/>
    <property type="match status" value="1"/>
</dbReference>
<keyword evidence="6" id="KW-1185">Reference proteome</keyword>
<proteinExistence type="inferred from homology"/>
<protein>
    <submittedName>
        <fullName evidence="5">Uncharacterized protein</fullName>
    </submittedName>
</protein>
<keyword evidence="2" id="KW-0521">NADP</keyword>
<dbReference type="PRINTS" id="PR00081">
    <property type="entry name" value="GDHRDH"/>
</dbReference>
<dbReference type="InterPro" id="IPR051911">
    <property type="entry name" value="SDR_oxidoreductase"/>
</dbReference>
<comment type="similarity">
    <text evidence="1 4">Belongs to the short-chain dehydrogenases/reductases (SDR) family.</text>
</comment>
<dbReference type="InterPro" id="IPR036291">
    <property type="entry name" value="NAD(P)-bd_dom_sf"/>
</dbReference>
<dbReference type="EMBL" id="KN840857">
    <property type="protein sequence ID" value="KIP01221.1"/>
    <property type="molecule type" value="Genomic_DNA"/>
</dbReference>
<dbReference type="AlphaFoldDB" id="A0A0C3RP85"/>
<sequence>MSRVWLITGSSSGMGREMTELALQRGDRVAATLRKPGDLQDLQAQYPASQLLVVALDVTDSAQIPRAFAEAKRAFGRVDVVFNNAGRGAIAEVEGIPEATARRVFDVNFWGAANVSNEAVRFFREENAPGAGGRLLVVSSAVAISPIPSLGHYSASKFALEAVTQALAAEIDPEWNIKITLLEPGFVTTPLGGNSDVEPVHPAYDTPTNVSVRTRNFVVGQYDPRTASNVSNLAKIVARMYDAAGLASPPLRLPLGADTLSAVRAQIKSLGENLEQYASLSDGIREE</sequence>
<keyword evidence="3" id="KW-0560">Oxidoreductase</keyword>
<evidence type="ECO:0000313" key="5">
    <source>
        <dbReference type="EMBL" id="KIP01221.1"/>
    </source>
</evidence>